<name>A0A255H4Z8_9ACTN</name>
<dbReference type="OrthoDB" id="4550796at2"/>
<proteinExistence type="predicted"/>
<dbReference type="Proteomes" id="UP000216311">
    <property type="component" value="Unassembled WGS sequence"/>
</dbReference>
<dbReference type="EMBL" id="NMVQ01000011">
    <property type="protein sequence ID" value="OYO22406.1"/>
    <property type="molecule type" value="Genomic_DNA"/>
</dbReference>
<keyword evidence="2" id="KW-1185">Reference proteome</keyword>
<evidence type="ECO:0000313" key="1">
    <source>
        <dbReference type="EMBL" id="OYO22406.1"/>
    </source>
</evidence>
<accession>A0A255H4Z8</accession>
<gene>
    <name evidence="1" type="ORF">CGZ93_07675</name>
</gene>
<comment type="caution">
    <text evidence="1">The sequence shown here is derived from an EMBL/GenBank/DDBJ whole genome shotgun (WGS) entry which is preliminary data.</text>
</comment>
<reference evidence="1 2" key="1">
    <citation type="submission" date="2017-07" db="EMBL/GenBank/DDBJ databases">
        <title>Draft whole genome sequences of clinical Proprionibacteriaceae strains.</title>
        <authorList>
            <person name="Bernier A.-M."/>
            <person name="Bernard K."/>
            <person name="Domingo M.-C."/>
        </authorList>
    </citation>
    <scope>NUCLEOTIDE SEQUENCE [LARGE SCALE GENOMIC DNA]</scope>
    <source>
        <strain evidence="1 2">NML 130396</strain>
    </source>
</reference>
<evidence type="ECO:0000313" key="2">
    <source>
        <dbReference type="Proteomes" id="UP000216311"/>
    </source>
</evidence>
<protein>
    <submittedName>
        <fullName evidence="1">Uncharacterized protein</fullName>
    </submittedName>
</protein>
<sequence>MTTITGDCVPYLAVLGLAEDDAAVQAIMEQQQGKAKTQTFKGPFVHYVSYFKSGVGFAFDEQGLKQVSFYVVAHGGFDAYPGRATLISGLEDYTRDGVRAALGEPTASRGDDWDLYEVDGRVVHFEYDEEGVVWTARVLRERVGG</sequence>
<dbReference type="AlphaFoldDB" id="A0A255H4Z8"/>
<dbReference type="RefSeq" id="WP_094363563.1">
    <property type="nucleotide sequence ID" value="NZ_NMVQ01000011.1"/>
</dbReference>
<organism evidence="1 2">
    <name type="scientific">Enemella dayhoffiae</name>
    <dbReference type="NCBI Taxonomy" id="2016507"/>
    <lineage>
        <taxon>Bacteria</taxon>
        <taxon>Bacillati</taxon>
        <taxon>Actinomycetota</taxon>
        <taxon>Actinomycetes</taxon>
        <taxon>Propionibacteriales</taxon>
        <taxon>Propionibacteriaceae</taxon>
        <taxon>Enemella</taxon>
    </lineage>
</organism>